<dbReference type="GO" id="GO:0005737">
    <property type="term" value="C:cytoplasm"/>
    <property type="evidence" value="ECO:0007669"/>
    <property type="project" value="TreeGrafter"/>
</dbReference>
<evidence type="ECO:0000313" key="4">
    <source>
        <dbReference type="EMBL" id="KAK4535968.1"/>
    </source>
</evidence>
<name>A0AAV9IVY9_CYACA</name>
<evidence type="ECO:0000256" key="1">
    <source>
        <dbReference type="ARBA" id="ARBA00006499"/>
    </source>
</evidence>
<dbReference type="InterPro" id="IPR050565">
    <property type="entry name" value="LYPA1-2/EST-like"/>
</dbReference>
<keyword evidence="5" id="KW-1185">Reference proteome</keyword>
<comment type="caution">
    <text evidence="4">The sequence shown here is derived from an EMBL/GenBank/DDBJ whole genome shotgun (WGS) entry which is preliminary data.</text>
</comment>
<keyword evidence="2" id="KW-0378">Hydrolase</keyword>
<evidence type="ECO:0000313" key="5">
    <source>
        <dbReference type="Proteomes" id="UP001301350"/>
    </source>
</evidence>
<comment type="similarity">
    <text evidence="1">Belongs to the AB hydrolase superfamily. AB hydrolase 2 family.</text>
</comment>
<dbReference type="GO" id="GO:0052689">
    <property type="term" value="F:carboxylic ester hydrolase activity"/>
    <property type="evidence" value="ECO:0007669"/>
    <property type="project" value="TreeGrafter"/>
</dbReference>
<proteinExistence type="inferred from homology"/>
<protein>
    <recommendedName>
        <fullName evidence="3">Phospholipase/carboxylesterase/thioesterase domain-containing protein</fullName>
    </recommendedName>
</protein>
<organism evidence="4 5">
    <name type="scientific">Cyanidium caldarium</name>
    <name type="common">Red alga</name>
    <dbReference type="NCBI Taxonomy" id="2771"/>
    <lineage>
        <taxon>Eukaryota</taxon>
        <taxon>Rhodophyta</taxon>
        <taxon>Bangiophyceae</taxon>
        <taxon>Cyanidiales</taxon>
        <taxon>Cyanidiaceae</taxon>
        <taxon>Cyanidium</taxon>
    </lineage>
</organism>
<dbReference type="Proteomes" id="UP001301350">
    <property type="component" value="Unassembled WGS sequence"/>
</dbReference>
<dbReference type="SUPFAM" id="SSF53474">
    <property type="entry name" value="alpha/beta-Hydrolases"/>
    <property type="match status" value="1"/>
</dbReference>
<dbReference type="PANTHER" id="PTHR10655:SF17">
    <property type="entry name" value="LYSOPHOSPHOLIPASE-LIKE PROTEIN 1"/>
    <property type="match status" value="1"/>
</dbReference>
<dbReference type="InterPro" id="IPR029058">
    <property type="entry name" value="AB_hydrolase_fold"/>
</dbReference>
<evidence type="ECO:0000256" key="2">
    <source>
        <dbReference type="ARBA" id="ARBA00022801"/>
    </source>
</evidence>
<dbReference type="EMBL" id="JANCYW010000006">
    <property type="protein sequence ID" value="KAK4535968.1"/>
    <property type="molecule type" value="Genomic_DNA"/>
</dbReference>
<gene>
    <name evidence="4" type="ORF">CDCA_CDCA06G1993</name>
</gene>
<dbReference type="InterPro" id="IPR003140">
    <property type="entry name" value="PLipase/COase/thioEstase"/>
</dbReference>
<dbReference type="PANTHER" id="PTHR10655">
    <property type="entry name" value="LYSOPHOSPHOLIPASE-RELATED"/>
    <property type="match status" value="1"/>
</dbReference>
<dbReference type="GO" id="GO:0008474">
    <property type="term" value="F:palmitoyl-(protein) hydrolase activity"/>
    <property type="evidence" value="ECO:0007669"/>
    <property type="project" value="TreeGrafter"/>
</dbReference>
<accession>A0AAV9IVY9</accession>
<evidence type="ECO:0000259" key="3">
    <source>
        <dbReference type="Pfam" id="PF02230"/>
    </source>
</evidence>
<dbReference type="Gene3D" id="3.40.50.1820">
    <property type="entry name" value="alpha/beta hydrolase"/>
    <property type="match status" value="1"/>
</dbReference>
<reference evidence="4 5" key="1">
    <citation type="submission" date="2022-07" db="EMBL/GenBank/DDBJ databases">
        <title>Genome-wide signatures of adaptation to extreme environments.</title>
        <authorList>
            <person name="Cho C.H."/>
            <person name="Yoon H.S."/>
        </authorList>
    </citation>
    <scope>NUCLEOTIDE SEQUENCE [LARGE SCALE GENOMIC DNA]</scope>
    <source>
        <strain evidence="4 5">DBV 063 E5</strain>
    </source>
</reference>
<feature type="domain" description="Phospholipase/carboxylesterase/thioesterase" evidence="3">
    <location>
        <begin position="68"/>
        <end position="274"/>
    </location>
</feature>
<sequence>MGGSVVALSFVHAFRAPCRFSRWLQRRPFRVEGGRPLRLHSQQAAATMPKGDGYGGEGRVIEPGRGIKATSVLIWLHGLGDTAEGWAPVMPELRLPSTRFILPTAETRSVTLNFGIEMPAWSDIFSLDERVREDEQGILESVARVSRIVEGEITQKGLAPERVFLGGFSQGGAIALQAYLRSEHPLGGFLGLSTWLAMRNKVFAAIPGSRRSGRIALWHGDRDSIVNHAVGMRSAEQLRQSLPATFEVSFHTVKGLDHAMDREELNEFRRTLQDWVQG</sequence>
<dbReference type="Pfam" id="PF02230">
    <property type="entry name" value="Abhydrolase_2"/>
    <property type="match status" value="1"/>
</dbReference>
<dbReference type="AlphaFoldDB" id="A0AAV9IVY9"/>